<evidence type="ECO:0000256" key="1">
    <source>
        <dbReference type="SAM" id="SignalP"/>
    </source>
</evidence>
<dbReference type="Pfam" id="PF26061">
    <property type="entry name" value="DUF8021"/>
    <property type="match status" value="1"/>
</dbReference>
<feature type="chain" id="PRO_5046656150" description="DUF8021 domain-containing protein" evidence="1">
    <location>
        <begin position="19"/>
        <end position="283"/>
    </location>
</feature>
<name>A0ABR3VU68_9PEZI</name>
<dbReference type="EMBL" id="JAZHXJ010001199">
    <property type="protein sequence ID" value="KAL1845208.1"/>
    <property type="molecule type" value="Genomic_DNA"/>
</dbReference>
<protein>
    <recommendedName>
        <fullName evidence="2">DUF8021 domain-containing protein</fullName>
    </recommendedName>
</protein>
<gene>
    <name evidence="3" type="ORF">VTK73DRAFT_926</name>
</gene>
<organism evidence="3 4">
    <name type="scientific">Phialemonium thermophilum</name>
    <dbReference type="NCBI Taxonomy" id="223376"/>
    <lineage>
        <taxon>Eukaryota</taxon>
        <taxon>Fungi</taxon>
        <taxon>Dikarya</taxon>
        <taxon>Ascomycota</taxon>
        <taxon>Pezizomycotina</taxon>
        <taxon>Sordariomycetes</taxon>
        <taxon>Sordariomycetidae</taxon>
        <taxon>Cephalothecales</taxon>
        <taxon>Cephalothecaceae</taxon>
        <taxon>Phialemonium</taxon>
    </lineage>
</organism>
<feature type="signal peptide" evidence="1">
    <location>
        <begin position="1"/>
        <end position="18"/>
    </location>
</feature>
<reference evidence="3 4" key="1">
    <citation type="journal article" date="2024" name="Commun. Biol.">
        <title>Comparative genomic analysis of thermophilic fungi reveals convergent evolutionary adaptations and gene losses.</title>
        <authorList>
            <person name="Steindorff A.S."/>
            <person name="Aguilar-Pontes M.V."/>
            <person name="Robinson A.J."/>
            <person name="Andreopoulos B."/>
            <person name="LaButti K."/>
            <person name="Kuo A."/>
            <person name="Mondo S."/>
            <person name="Riley R."/>
            <person name="Otillar R."/>
            <person name="Haridas S."/>
            <person name="Lipzen A."/>
            <person name="Grimwood J."/>
            <person name="Schmutz J."/>
            <person name="Clum A."/>
            <person name="Reid I.D."/>
            <person name="Moisan M.C."/>
            <person name="Butler G."/>
            <person name="Nguyen T.T.M."/>
            <person name="Dewar K."/>
            <person name="Conant G."/>
            <person name="Drula E."/>
            <person name="Henrissat B."/>
            <person name="Hansel C."/>
            <person name="Singer S."/>
            <person name="Hutchinson M.I."/>
            <person name="de Vries R.P."/>
            <person name="Natvig D.O."/>
            <person name="Powell A.J."/>
            <person name="Tsang A."/>
            <person name="Grigoriev I.V."/>
        </authorList>
    </citation>
    <scope>NUCLEOTIDE SEQUENCE [LARGE SCALE GENOMIC DNA]</scope>
    <source>
        <strain evidence="3 4">ATCC 24622</strain>
    </source>
</reference>
<feature type="domain" description="DUF8021" evidence="2">
    <location>
        <begin position="155"/>
        <end position="267"/>
    </location>
</feature>
<evidence type="ECO:0000313" key="3">
    <source>
        <dbReference type="EMBL" id="KAL1845208.1"/>
    </source>
</evidence>
<dbReference type="InterPro" id="IPR058334">
    <property type="entry name" value="DUF8021"/>
</dbReference>
<keyword evidence="1" id="KW-0732">Signal</keyword>
<dbReference type="Proteomes" id="UP001586593">
    <property type="component" value="Unassembled WGS sequence"/>
</dbReference>
<proteinExistence type="predicted"/>
<evidence type="ECO:0000259" key="2">
    <source>
        <dbReference type="Pfam" id="PF26061"/>
    </source>
</evidence>
<sequence length="283" mass="31181">MRLSLLACLPLAATGALAADCSRELLRNLTARYVTAQSQGSLTPLSPVVARWGFNYTENQEAVDFRGASVLLRPMRLDHHRSFHDAVACRTFTELIVTDPAAPYVIGTRMAVNGTAGTIRKMESIVTKPGDWAFNATGYLYWNAREDWSPVPPEKRDTRAVLKAAGDAYFDVWTNRSTVVPLDSACGRLEGGSYTNAGNFSGETCDLGGYPYGIRVPYREYVIDEELGAVDIFDGFPGLDRGAPDYPAPDSHLFRVNQGKIRFIHTVSHCKTWNCGLNSTTFK</sequence>
<accession>A0ABR3VU68</accession>
<keyword evidence="4" id="KW-1185">Reference proteome</keyword>
<evidence type="ECO:0000313" key="4">
    <source>
        <dbReference type="Proteomes" id="UP001586593"/>
    </source>
</evidence>
<comment type="caution">
    <text evidence="3">The sequence shown here is derived from an EMBL/GenBank/DDBJ whole genome shotgun (WGS) entry which is preliminary data.</text>
</comment>